<dbReference type="SUPFAM" id="SSF51679">
    <property type="entry name" value="Bacterial luciferase-like"/>
    <property type="match status" value="1"/>
</dbReference>
<gene>
    <name evidence="2" type="ORF">EXU48_21050</name>
</gene>
<organism evidence="2 3">
    <name type="scientific">Occultella glacieicola</name>
    <dbReference type="NCBI Taxonomy" id="2518684"/>
    <lineage>
        <taxon>Bacteria</taxon>
        <taxon>Bacillati</taxon>
        <taxon>Actinomycetota</taxon>
        <taxon>Actinomycetes</taxon>
        <taxon>Micrococcales</taxon>
        <taxon>Ruaniaceae</taxon>
        <taxon>Occultella</taxon>
    </lineage>
</organism>
<evidence type="ECO:0000313" key="2">
    <source>
        <dbReference type="EMBL" id="TDE89216.1"/>
    </source>
</evidence>
<accession>A0ABY2DYD8</accession>
<protein>
    <submittedName>
        <fullName evidence="2">LLM class flavin-dependent oxidoreductase</fullName>
    </submittedName>
</protein>
<dbReference type="Gene3D" id="3.20.20.30">
    <property type="entry name" value="Luciferase-like domain"/>
    <property type="match status" value="1"/>
</dbReference>
<keyword evidence="3" id="KW-1185">Reference proteome</keyword>
<dbReference type="RefSeq" id="WP_133109658.1">
    <property type="nucleotide sequence ID" value="NZ_SMNA01000013.1"/>
</dbReference>
<evidence type="ECO:0000313" key="3">
    <source>
        <dbReference type="Proteomes" id="UP000504882"/>
    </source>
</evidence>
<proteinExistence type="predicted"/>
<sequence length="278" mass="29588">MTPSLDLLLPVGPQPFAPAEQRRVRAAVDEGLADGLWVRDLPCVPFGDQDAGQGGDPFAHLAFLAGAGLDRGLRHLGTAAIILGLRHPLVVARAVTGLQSQASCRLVLGVGTGGKPAMNDALGISGRSMRDFAGQWDQLREALLRPGDGAATTFVVPGDYRPPDMQLATSNIARWEAIEGRAEGWQTFLTTPEDYLTALDAVLTVHNGPLRVCVRADVTLTSDAPASPQVGERGRVTCNPQQLAGLLRPWVQLPVDHLLLSLRGADPLATLRLVRESL</sequence>
<name>A0ABY2DYD8_9MICO</name>
<comment type="caution">
    <text evidence="2">The sequence shown here is derived from an EMBL/GenBank/DDBJ whole genome shotgun (WGS) entry which is preliminary data.</text>
</comment>
<reference evidence="2 3" key="1">
    <citation type="submission" date="2019-03" db="EMBL/GenBank/DDBJ databases">
        <title>Genomic features of bacteria from cold environments.</title>
        <authorList>
            <person name="Shen L."/>
        </authorList>
    </citation>
    <scope>NUCLEOTIDE SEQUENCE [LARGE SCALE GENOMIC DNA]</scope>
    <source>
        <strain evidence="3">T3246-1</strain>
    </source>
</reference>
<dbReference type="Proteomes" id="UP000504882">
    <property type="component" value="Unassembled WGS sequence"/>
</dbReference>
<feature type="domain" description="Luciferase-like" evidence="1">
    <location>
        <begin position="16"/>
        <end position="143"/>
    </location>
</feature>
<dbReference type="InterPro" id="IPR011251">
    <property type="entry name" value="Luciferase-like_dom"/>
</dbReference>
<evidence type="ECO:0000259" key="1">
    <source>
        <dbReference type="Pfam" id="PF00296"/>
    </source>
</evidence>
<dbReference type="InterPro" id="IPR036661">
    <property type="entry name" value="Luciferase-like_sf"/>
</dbReference>
<dbReference type="EMBL" id="SMNA01000013">
    <property type="protein sequence ID" value="TDE89216.1"/>
    <property type="molecule type" value="Genomic_DNA"/>
</dbReference>
<dbReference type="Pfam" id="PF00296">
    <property type="entry name" value="Bac_luciferase"/>
    <property type="match status" value="1"/>
</dbReference>